<evidence type="ECO:0000256" key="2">
    <source>
        <dbReference type="ARBA" id="ARBA00005709"/>
    </source>
</evidence>
<dbReference type="Pfam" id="PF00669">
    <property type="entry name" value="Flagellin_N"/>
    <property type="match status" value="1"/>
</dbReference>
<dbReference type="InterPro" id="IPR046358">
    <property type="entry name" value="Flagellin_C"/>
</dbReference>
<sequence length="307" mass="34310">MRITNNMLVDNMVYNLNGNLQRLEELQYQMATGKKFRVPSDDPIGVSKSLKFNTDLSKVNQYVRNTKDAYSWMKETESALSEINAVLHRANELTVQAATGTNSPEDLEKIKEEIKELKGHLIQVGNSTYAGRHLFTGFKTDKPLLDEEGNYNIDLRPDEIFEYNVGVSETALINTLGGKVFGSPSGGYGGEVKTGEKPTLIKVFEDLSEALENNVTADIQKSIGNIKSSMEQVLSVRAEVGAKSNRLELTQNKLEYQVISLKELLSFNEDVSLPEAYMKLNIEENVYRSSLAVGGRIIQPSLMDFLR</sequence>
<dbReference type="EMBL" id="JAHLPM010000001">
    <property type="protein sequence ID" value="MBU5436676.1"/>
    <property type="molecule type" value="Genomic_DNA"/>
</dbReference>
<keyword evidence="7" id="KW-1185">Reference proteome</keyword>
<comment type="similarity">
    <text evidence="2">Belongs to the bacterial flagellin family.</text>
</comment>
<evidence type="ECO:0000259" key="4">
    <source>
        <dbReference type="Pfam" id="PF00669"/>
    </source>
</evidence>
<reference evidence="6 7" key="1">
    <citation type="submission" date="2021-06" db="EMBL/GenBank/DDBJ databases">
        <authorList>
            <person name="Sun Q."/>
            <person name="Li D."/>
        </authorList>
    </citation>
    <scope>NUCLEOTIDE SEQUENCE [LARGE SCALE GENOMIC DNA]</scope>
    <source>
        <strain evidence="6 7">MSJ-40</strain>
    </source>
</reference>
<dbReference type="InterPro" id="IPR013384">
    <property type="entry name" value="Flagell_FlgL"/>
</dbReference>
<dbReference type="InterPro" id="IPR001029">
    <property type="entry name" value="Flagellin_N"/>
</dbReference>
<keyword evidence="6" id="KW-0966">Cell projection</keyword>
<dbReference type="PANTHER" id="PTHR42792:SF1">
    <property type="entry name" value="FLAGELLAR HOOK-ASSOCIATED PROTEIN 3"/>
    <property type="match status" value="1"/>
</dbReference>
<keyword evidence="6" id="KW-0282">Flagellum</keyword>
<keyword evidence="3" id="KW-0975">Bacterial flagellum</keyword>
<dbReference type="PANTHER" id="PTHR42792">
    <property type="entry name" value="FLAGELLIN"/>
    <property type="match status" value="1"/>
</dbReference>
<comment type="subcellular location">
    <subcellularLocation>
        <location evidence="1">Bacterial flagellum</location>
    </subcellularLocation>
</comment>
<name>A0ABS6E1F2_9FIRM</name>
<keyword evidence="6" id="KW-0969">Cilium</keyword>
<evidence type="ECO:0000313" key="7">
    <source>
        <dbReference type="Proteomes" id="UP000749471"/>
    </source>
</evidence>
<evidence type="ECO:0000313" key="6">
    <source>
        <dbReference type="EMBL" id="MBU5436676.1"/>
    </source>
</evidence>
<comment type="caution">
    <text evidence="6">The sequence shown here is derived from an EMBL/GenBank/DDBJ whole genome shotgun (WGS) entry which is preliminary data.</text>
</comment>
<feature type="domain" description="Flagellin C-terminal" evidence="5">
    <location>
        <begin position="224"/>
        <end position="294"/>
    </location>
</feature>
<evidence type="ECO:0000256" key="1">
    <source>
        <dbReference type="ARBA" id="ARBA00004365"/>
    </source>
</evidence>
<dbReference type="NCBIfam" id="TIGR02550">
    <property type="entry name" value="flagell_flgL"/>
    <property type="match status" value="1"/>
</dbReference>
<proteinExistence type="inferred from homology"/>
<dbReference type="Proteomes" id="UP000749471">
    <property type="component" value="Unassembled WGS sequence"/>
</dbReference>
<protein>
    <submittedName>
        <fullName evidence="6">Flagellar hook-associated protein FlgL</fullName>
    </submittedName>
</protein>
<organism evidence="6 7">
    <name type="scientific">Tissierella simiarum</name>
    <dbReference type="NCBI Taxonomy" id="2841534"/>
    <lineage>
        <taxon>Bacteria</taxon>
        <taxon>Bacillati</taxon>
        <taxon>Bacillota</taxon>
        <taxon>Tissierellia</taxon>
        <taxon>Tissierellales</taxon>
        <taxon>Tissierellaceae</taxon>
        <taxon>Tissierella</taxon>
    </lineage>
</organism>
<evidence type="ECO:0000256" key="3">
    <source>
        <dbReference type="ARBA" id="ARBA00023143"/>
    </source>
</evidence>
<dbReference type="Pfam" id="PF00700">
    <property type="entry name" value="Flagellin_C"/>
    <property type="match status" value="1"/>
</dbReference>
<evidence type="ECO:0000259" key="5">
    <source>
        <dbReference type="Pfam" id="PF00700"/>
    </source>
</evidence>
<dbReference type="RefSeq" id="WP_216516063.1">
    <property type="nucleotide sequence ID" value="NZ_JAHLPM010000001.1"/>
</dbReference>
<feature type="domain" description="Flagellin N-terminal" evidence="4">
    <location>
        <begin position="3"/>
        <end position="140"/>
    </location>
</feature>
<accession>A0ABS6E1F2</accession>
<dbReference type="InterPro" id="IPR001492">
    <property type="entry name" value="Flagellin"/>
</dbReference>
<gene>
    <name evidence="6" type="primary">flgL</name>
    <name evidence="6" type="ORF">KQI42_01575</name>
</gene>